<dbReference type="FunFam" id="3.90.226.10:FF:000009">
    <property type="entry name" value="Carnitinyl-CoA dehydratase"/>
    <property type="match status" value="1"/>
</dbReference>
<gene>
    <name evidence="5" type="primary">crt_3</name>
    <name evidence="5" type="ORF">LMG22037_03527</name>
</gene>
<dbReference type="InterPro" id="IPR018376">
    <property type="entry name" value="Enoyl-CoA_hyd/isom_CS"/>
</dbReference>
<organism evidence="5 6">
    <name type="scientific">Paraburkholderia phenoliruptrix</name>
    <dbReference type="NCBI Taxonomy" id="252970"/>
    <lineage>
        <taxon>Bacteria</taxon>
        <taxon>Pseudomonadati</taxon>
        <taxon>Pseudomonadota</taxon>
        <taxon>Betaproteobacteria</taxon>
        <taxon>Burkholderiales</taxon>
        <taxon>Burkholderiaceae</taxon>
        <taxon>Paraburkholderia</taxon>
    </lineage>
</organism>
<proteinExistence type="inferred from homology"/>
<dbReference type="PANTHER" id="PTHR11941">
    <property type="entry name" value="ENOYL-COA HYDRATASE-RELATED"/>
    <property type="match status" value="1"/>
</dbReference>
<comment type="similarity">
    <text evidence="1 3">Belongs to the enoyl-CoA hydratase/isomerase family.</text>
</comment>
<dbReference type="Gene3D" id="3.90.226.10">
    <property type="entry name" value="2-enoyl-CoA Hydratase, Chain A, domain 1"/>
    <property type="match status" value="1"/>
</dbReference>
<dbReference type="InterPro" id="IPR029045">
    <property type="entry name" value="ClpP/crotonase-like_dom_sf"/>
</dbReference>
<dbReference type="RefSeq" id="WP_035479124.1">
    <property type="nucleotide sequence ID" value="NZ_CADFGL010000015.1"/>
</dbReference>
<dbReference type="EMBL" id="CADIKB010000016">
    <property type="protein sequence ID" value="CAB3701347.1"/>
    <property type="molecule type" value="Genomic_DNA"/>
</dbReference>
<evidence type="ECO:0000313" key="6">
    <source>
        <dbReference type="Proteomes" id="UP000494249"/>
    </source>
</evidence>
<dbReference type="AlphaFoldDB" id="A0A6J5BCZ1"/>
<dbReference type="SUPFAM" id="SSF52096">
    <property type="entry name" value="ClpP/crotonase"/>
    <property type="match status" value="1"/>
</dbReference>
<reference evidence="5 6" key="1">
    <citation type="submission" date="2020-04" db="EMBL/GenBank/DDBJ databases">
        <authorList>
            <person name="De Canck E."/>
        </authorList>
    </citation>
    <scope>NUCLEOTIDE SEQUENCE [LARGE SCALE GENOMIC DNA]</scope>
    <source>
        <strain evidence="5 6">LMG 22037</strain>
    </source>
</reference>
<dbReference type="NCBIfam" id="NF006566">
    <property type="entry name" value="PRK09076.1"/>
    <property type="match status" value="1"/>
</dbReference>
<feature type="region of interest" description="Disordered" evidence="4">
    <location>
        <begin position="257"/>
        <end position="282"/>
    </location>
</feature>
<protein>
    <submittedName>
        <fullName evidence="5">Short-chain-enoyl-CoA hydratase</fullName>
        <ecNumber evidence="5">4.2.1.150</ecNumber>
    </submittedName>
</protein>
<dbReference type="PANTHER" id="PTHR11941:SF141">
    <property type="entry name" value="ENOYL-COA HYDRATASE_ISOMERASE-RELATED"/>
    <property type="match status" value="1"/>
</dbReference>
<dbReference type="Proteomes" id="UP000494249">
    <property type="component" value="Unassembled WGS sequence"/>
</dbReference>
<dbReference type="FunFam" id="1.10.12.10:FF:000001">
    <property type="entry name" value="Probable enoyl-CoA hydratase, mitochondrial"/>
    <property type="match status" value="1"/>
</dbReference>
<evidence type="ECO:0000256" key="1">
    <source>
        <dbReference type="ARBA" id="ARBA00005254"/>
    </source>
</evidence>
<accession>A0A6J5BCZ1</accession>
<dbReference type="EC" id="4.2.1.150" evidence="5"/>
<evidence type="ECO:0000256" key="2">
    <source>
        <dbReference type="ARBA" id="ARBA00023239"/>
    </source>
</evidence>
<name>A0A6J5BCZ1_9BURK</name>
<dbReference type="PROSITE" id="PS00166">
    <property type="entry name" value="ENOYL_COA_HYDRATASE"/>
    <property type="match status" value="1"/>
</dbReference>
<dbReference type="GO" id="GO:0018812">
    <property type="term" value="F:3-hydroxyacyl-CoA dehydratase activity"/>
    <property type="evidence" value="ECO:0007669"/>
    <property type="project" value="UniProtKB-EC"/>
</dbReference>
<dbReference type="InterPro" id="IPR001753">
    <property type="entry name" value="Enoyl-CoA_hydra/iso"/>
</dbReference>
<dbReference type="InterPro" id="IPR014748">
    <property type="entry name" value="Enoyl-CoA_hydra_C"/>
</dbReference>
<sequence>MIELDYAHGGAVAQLTLNRPPANAFTPEGLLHLQQTVARLNGEARVRAIVITGEGPKFFSAGADLNTFADGNREVARVAAARFGAAFEALQNARPVVIAAINGYAMGGGLECALACDIRIAEQHAVMALPETAVGLLPCGCGTQTLPWLVGEGWAKRMILTGERVDAATALRIRLVEEVVDKGAAREAALAMAARVATLSPQAVGFSKTLIHQARHGVPRSAALALERERFVDLFDGADQREGVNAFLEKRAPRWEVMQDGEAADAQNTTSAPRAENEETER</sequence>
<dbReference type="Gene3D" id="1.10.12.10">
    <property type="entry name" value="Lyase 2-enoyl-coa Hydratase, Chain A, domain 2"/>
    <property type="match status" value="1"/>
</dbReference>
<keyword evidence="2 5" id="KW-0456">Lyase</keyword>
<dbReference type="CDD" id="cd06558">
    <property type="entry name" value="crotonase-like"/>
    <property type="match status" value="1"/>
</dbReference>
<evidence type="ECO:0000256" key="4">
    <source>
        <dbReference type="SAM" id="MobiDB-lite"/>
    </source>
</evidence>
<dbReference type="Pfam" id="PF00378">
    <property type="entry name" value="ECH_1"/>
    <property type="match status" value="1"/>
</dbReference>
<evidence type="ECO:0000313" key="5">
    <source>
        <dbReference type="EMBL" id="CAB3701347.1"/>
    </source>
</evidence>
<dbReference type="GO" id="GO:0006635">
    <property type="term" value="P:fatty acid beta-oxidation"/>
    <property type="evidence" value="ECO:0007669"/>
    <property type="project" value="TreeGrafter"/>
</dbReference>
<evidence type="ECO:0000256" key="3">
    <source>
        <dbReference type="RuleBase" id="RU003707"/>
    </source>
</evidence>